<evidence type="ECO:0000256" key="9">
    <source>
        <dbReference type="ARBA" id="ARBA00022617"/>
    </source>
</evidence>
<keyword evidence="6" id="KW-1003">Cell membrane</keyword>
<feature type="binding site" description="axial binding residue" evidence="17">
    <location>
        <position position="71"/>
    </location>
    <ligand>
        <name>heme</name>
        <dbReference type="ChEBI" id="CHEBI:30413"/>
        <note>ligand shared with second transmembrane subunit</note>
    </ligand>
    <ligandPart>
        <name>Fe</name>
        <dbReference type="ChEBI" id="CHEBI:18248"/>
    </ligandPart>
</feature>
<evidence type="ECO:0000256" key="17">
    <source>
        <dbReference type="PIRSR" id="PIRSR000169-2"/>
    </source>
</evidence>
<keyword evidence="8" id="KW-0816">Tricarboxylic acid cycle</keyword>
<feature type="transmembrane region" description="Helical" evidence="18">
    <location>
        <begin position="22"/>
        <end position="43"/>
    </location>
</feature>
<evidence type="ECO:0000256" key="6">
    <source>
        <dbReference type="ARBA" id="ARBA00022475"/>
    </source>
</evidence>
<keyword evidence="7" id="KW-0997">Cell inner membrane</keyword>
<sequence>MSNTRLVVGAGYGVKDWLVQRLTAAVMLVYVVLFVLVLLAAPSSYDGWKALFSHTWVRIPTQITFIALFWHAWVGVRDLWMDYVKPAGTRLALHVLTAVWLIGCLVYSFVVVWGIQ</sequence>
<keyword evidence="20" id="KW-1185">Reference proteome</keyword>
<evidence type="ECO:0000256" key="13">
    <source>
        <dbReference type="ARBA" id="ARBA00022989"/>
    </source>
</evidence>
<evidence type="ECO:0000256" key="12">
    <source>
        <dbReference type="ARBA" id="ARBA00022982"/>
    </source>
</evidence>
<dbReference type="GO" id="GO:0009055">
    <property type="term" value="F:electron transfer activity"/>
    <property type="evidence" value="ECO:0007669"/>
    <property type="project" value="TreeGrafter"/>
</dbReference>
<keyword evidence="5" id="KW-0813">Transport</keyword>
<feature type="transmembrane region" description="Helical" evidence="18">
    <location>
        <begin position="93"/>
        <end position="115"/>
    </location>
</feature>
<accession>A0A2S0P6V7</accession>
<dbReference type="GO" id="GO:0020037">
    <property type="term" value="F:heme binding"/>
    <property type="evidence" value="ECO:0007669"/>
    <property type="project" value="InterPro"/>
</dbReference>
<evidence type="ECO:0000256" key="10">
    <source>
        <dbReference type="ARBA" id="ARBA00022692"/>
    </source>
</evidence>
<dbReference type="GO" id="GO:0017004">
    <property type="term" value="P:cytochrome complex assembly"/>
    <property type="evidence" value="ECO:0007669"/>
    <property type="project" value="TreeGrafter"/>
</dbReference>
<dbReference type="UniPathway" id="UPA00223"/>
<evidence type="ECO:0000256" key="3">
    <source>
        <dbReference type="ARBA" id="ARBA00005163"/>
    </source>
</evidence>
<dbReference type="NCBIfam" id="TIGR02968">
    <property type="entry name" value="succ_dehyd_anc"/>
    <property type="match status" value="1"/>
</dbReference>
<dbReference type="GO" id="GO:0046872">
    <property type="term" value="F:metal ion binding"/>
    <property type="evidence" value="ECO:0007669"/>
    <property type="project" value="UniProtKB-KW"/>
</dbReference>
<dbReference type="InterPro" id="IPR014312">
    <property type="entry name" value="Succ_DH_anchor"/>
</dbReference>
<name>A0A2S0P6V7_9NEIS</name>
<dbReference type="SUPFAM" id="SSF81343">
    <property type="entry name" value="Fumarate reductase respiratory complex transmembrane subunits"/>
    <property type="match status" value="1"/>
</dbReference>
<keyword evidence="12" id="KW-0249">Electron transport</keyword>
<dbReference type="PIRSF" id="PIRSF000169">
    <property type="entry name" value="SDH_D"/>
    <property type="match status" value="1"/>
</dbReference>
<comment type="subcellular location">
    <subcellularLocation>
        <location evidence="2">Cell inner membrane</location>
        <topology evidence="2">Multi-pass membrane protein</topology>
    </subcellularLocation>
</comment>
<dbReference type="Gene3D" id="1.20.1300.10">
    <property type="entry name" value="Fumarate reductase/succinate dehydrogenase, transmembrane subunit"/>
    <property type="match status" value="1"/>
</dbReference>
<comment type="pathway">
    <text evidence="3">Carbohydrate metabolism; tricarboxylic acid cycle.</text>
</comment>
<dbReference type="GO" id="GO:0006099">
    <property type="term" value="P:tricarboxylic acid cycle"/>
    <property type="evidence" value="ECO:0007669"/>
    <property type="project" value="UniProtKB-UniPathway"/>
</dbReference>
<reference evidence="19 20" key="1">
    <citation type="submission" date="2018-04" db="EMBL/GenBank/DDBJ databases">
        <title>Denitrifier Microvirgula.</title>
        <authorList>
            <person name="Anderson E."/>
            <person name="Jang J."/>
            <person name="Ishii S."/>
        </authorList>
    </citation>
    <scope>NUCLEOTIDE SEQUENCE [LARGE SCALE GENOMIC DNA]</scope>
    <source>
        <strain evidence="19 20">BE2.4</strain>
    </source>
</reference>
<keyword evidence="13 18" id="KW-1133">Transmembrane helix</keyword>
<evidence type="ECO:0000313" key="20">
    <source>
        <dbReference type="Proteomes" id="UP000244173"/>
    </source>
</evidence>
<dbReference type="OrthoDB" id="5612767at2"/>
<keyword evidence="9 17" id="KW-0349">Heme</keyword>
<evidence type="ECO:0000256" key="14">
    <source>
        <dbReference type="ARBA" id="ARBA00023004"/>
    </source>
</evidence>
<evidence type="ECO:0000256" key="7">
    <source>
        <dbReference type="ARBA" id="ARBA00022519"/>
    </source>
</evidence>
<dbReference type="RefSeq" id="WP_028500679.1">
    <property type="nucleotide sequence ID" value="NZ_CALFSO010000143.1"/>
</dbReference>
<proteinExistence type="predicted"/>
<keyword evidence="10 18" id="KW-0812">Transmembrane</keyword>
<evidence type="ECO:0000256" key="8">
    <source>
        <dbReference type="ARBA" id="ARBA00022532"/>
    </source>
</evidence>
<evidence type="ECO:0000256" key="16">
    <source>
        <dbReference type="PIRSR" id="PIRSR000169-1"/>
    </source>
</evidence>
<evidence type="ECO:0000256" key="15">
    <source>
        <dbReference type="ARBA" id="ARBA00023136"/>
    </source>
</evidence>
<feature type="binding site" evidence="16">
    <location>
        <position position="83"/>
    </location>
    <ligand>
        <name>a ubiquinone</name>
        <dbReference type="ChEBI" id="CHEBI:16389"/>
    </ligand>
</feature>
<evidence type="ECO:0000313" key="19">
    <source>
        <dbReference type="EMBL" id="AVY93075.1"/>
    </source>
</evidence>
<evidence type="ECO:0000256" key="1">
    <source>
        <dbReference type="ARBA" id="ARBA00004050"/>
    </source>
</evidence>
<gene>
    <name evidence="19" type="primary">sdhD</name>
    <name evidence="19" type="ORF">DAI18_02715</name>
</gene>
<keyword evidence="15 18" id="KW-0472">Membrane</keyword>
<protein>
    <recommendedName>
        <fullName evidence="4">Succinate dehydrogenase hydrophobic membrane anchor subunit</fullName>
    </recommendedName>
</protein>
<dbReference type="Proteomes" id="UP000244173">
    <property type="component" value="Chromosome"/>
</dbReference>
<keyword evidence="14 17" id="KW-0408">Iron</keyword>
<dbReference type="STRING" id="1122240.GCA_000620105_03299"/>
<dbReference type="PANTHER" id="PTHR38689">
    <property type="entry name" value="SUCCINATE DEHYDROGENASE HYDROPHOBIC MEMBRANE ANCHOR SUBUNIT"/>
    <property type="match status" value="1"/>
</dbReference>
<dbReference type="CDD" id="cd03494">
    <property type="entry name" value="SQR_TypeC_SdhD"/>
    <property type="match status" value="1"/>
</dbReference>
<dbReference type="GO" id="GO:0005886">
    <property type="term" value="C:plasma membrane"/>
    <property type="evidence" value="ECO:0007669"/>
    <property type="project" value="UniProtKB-SubCell"/>
</dbReference>
<evidence type="ECO:0000256" key="11">
    <source>
        <dbReference type="ARBA" id="ARBA00022723"/>
    </source>
</evidence>
<dbReference type="AlphaFoldDB" id="A0A2S0P6V7"/>
<evidence type="ECO:0000256" key="5">
    <source>
        <dbReference type="ARBA" id="ARBA00022448"/>
    </source>
</evidence>
<evidence type="ECO:0000256" key="4">
    <source>
        <dbReference type="ARBA" id="ARBA00019425"/>
    </source>
</evidence>
<dbReference type="InterPro" id="IPR000701">
    <property type="entry name" value="SuccDH_FuR_B_TM-su"/>
</dbReference>
<keyword evidence="11 17" id="KW-0479">Metal-binding</keyword>
<dbReference type="PANTHER" id="PTHR38689:SF1">
    <property type="entry name" value="SUCCINATE DEHYDROGENASE HYDROPHOBIC MEMBRANE ANCHOR SUBUNIT"/>
    <property type="match status" value="1"/>
</dbReference>
<dbReference type="KEGG" id="maer:DAI18_02715"/>
<evidence type="ECO:0000256" key="2">
    <source>
        <dbReference type="ARBA" id="ARBA00004429"/>
    </source>
</evidence>
<comment type="cofactor">
    <cofactor evidence="17">
        <name>heme</name>
        <dbReference type="ChEBI" id="CHEBI:30413"/>
    </cofactor>
    <text evidence="17">The heme is bound between the two transmembrane subunits.</text>
</comment>
<dbReference type="InterPro" id="IPR034804">
    <property type="entry name" value="SQR/QFR_C/D"/>
</dbReference>
<comment type="function">
    <text evidence="1">Membrane-anchoring subunit of succinate dehydrogenase (SDH).</text>
</comment>
<dbReference type="Pfam" id="PF01127">
    <property type="entry name" value="Sdh_cyt"/>
    <property type="match status" value="1"/>
</dbReference>
<dbReference type="EMBL" id="CP028519">
    <property type="protein sequence ID" value="AVY93075.1"/>
    <property type="molecule type" value="Genomic_DNA"/>
</dbReference>
<feature type="transmembrane region" description="Helical" evidence="18">
    <location>
        <begin position="55"/>
        <end position="73"/>
    </location>
</feature>
<organism evidence="19 20">
    <name type="scientific">Microvirgula aerodenitrificans</name>
    <dbReference type="NCBI Taxonomy" id="57480"/>
    <lineage>
        <taxon>Bacteria</taxon>
        <taxon>Pseudomonadati</taxon>
        <taxon>Pseudomonadota</taxon>
        <taxon>Betaproteobacteria</taxon>
        <taxon>Neisseriales</taxon>
        <taxon>Aquaspirillaceae</taxon>
        <taxon>Microvirgula</taxon>
    </lineage>
</organism>
<evidence type="ECO:0000256" key="18">
    <source>
        <dbReference type="SAM" id="Phobius"/>
    </source>
</evidence>